<comment type="subcellular location">
    <subcellularLocation>
        <location evidence="1">Membrane</location>
        <topology evidence="1">Single-pass type I membrane protein</topology>
    </subcellularLocation>
</comment>
<evidence type="ECO:0000313" key="12">
    <source>
        <dbReference type="Proteomes" id="UP001174909"/>
    </source>
</evidence>
<keyword evidence="4 8" id="KW-1133">Transmembrane helix</keyword>
<feature type="signal peptide" evidence="9">
    <location>
        <begin position="1"/>
        <end position="22"/>
    </location>
</feature>
<dbReference type="InterPro" id="IPR013980">
    <property type="entry name" value="MANSC_dom"/>
</dbReference>
<organism evidence="11 12">
    <name type="scientific">Geodia barretti</name>
    <name type="common">Barrett's horny sponge</name>
    <dbReference type="NCBI Taxonomy" id="519541"/>
    <lineage>
        <taxon>Eukaryota</taxon>
        <taxon>Metazoa</taxon>
        <taxon>Porifera</taxon>
        <taxon>Demospongiae</taxon>
        <taxon>Heteroscleromorpha</taxon>
        <taxon>Tetractinellida</taxon>
        <taxon>Astrophorina</taxon>
        <taxon>Geodiidae</taxon>
        <taxon>Geodia</taxon>
    </lineage>
</organism>
<feature type="compositionally biased region" description="Polar residues" evidence="7">
    <location>
        <begin position="306"/>
        <end position="318"/>
    </location>
</feature>
<feature type="compositionally biased region" description="Low complexity" evidence="7">
    <location>
        <begin position="319"/>
        <end position="340"/>
    </location>
</feature>
<keyword evidence="3 9" id="KW-0732">Signal</keyword>
<name>A0AA35SL24_GEOBA</name>
<dbReference type="PROSITE" id="PS50986">
    <property type="entry name" value="MANSC"/>
    <property type="match status" value="1"/>
</dbReference>
<keyword evidence="6" id="KW-0325">Glycoprotein</keyword>
<evidence type="ECO:0000256" key="7">
    <source>
        <dbReference type="SAM" id="MobiDB-lite"/>
    </source>
</evidence>
<dbReference type="InterPro" id="IPR011106">
    <property type="entry name" value="MANSC_N"/>
</dbReference>
<evidence type="ECO:0000256" key="1">
    <source>
        <dbReference type="ARBA" id="ARBA00004479"/>
    </source>
</evidence>
<feature type="chain" id="PRO_5041284380" description="MANSC domain-containing protein" evidence="9">
    <location>
        <begin position="23"/>
        <end position="422"/>
    </location>
</feature>
<dbReference type="GO" id="GO:0016020">
    <property type="term" value="C:membrane"/>
    <property type="evidence" value="ECO:0007669"/>
    <property type="project" value="UniProtKB-SubCell"/>
</dbReference>
<evidence type="ECO:0000256" key="6">
    <source>
        <dbReference type="ARBA" id="ARBA00023180"/>
    </source>
</evidence>
<keyword evidence="5 8" id="KW-0472">Membrane</keyword>
<feature type="compositionally biased region" description="Polar residues" evidence="7">
    <location>
        <begin position="263"/>
        <end position="272"/>
    </location>
</feature>
<dbReference type="EMBL" id="CASHTH010002584">
    <property type="protein sequence ID" value="CAI8032075.1"/>
    <property type="molecule type" value="Genomic_DNA"/>
</dbReference>
<gene>
    <name evidence="11" type="ORF">GBAR_LOCUS18164</name>
</gene>
<dbReference type="Proteomes" id="UP001174909">
    <property type="component" value="Unassembled WGS sequence"/>
</dbReference>
<accession>A0AA35SL24</accession>
<feature type="compositionally biased region" description="Low complexity" evidence="7">
    <location>
        <begin position="229"/>
        <end position="258"/>
    </location>
</feature>
<evidence type="ECO:0000256" key="8">
    <source>
        <dbReference type="SAM" id="Phobius"/>
    </source>
</evidence>
<evidence type="ECO:0000256" key="2">
    <source>
        <dbReference type="ARBA" id="ARBA00022692"/>
    </source>
</evidence>
<evidence type="ECO:0000256" key="9">
    <source>
        <dbReference type="SAM" id="SignalP"/>
    </source>
</evidence>
<proteinExistence type="predicted"/>
<feature type="compositionally biased region" description="Basic and acidic residues" evidence="7">
    <location>
        <begin position="71"/>
        <end position="83"/>
    </location>
</feature>
<feature type="compositionally biased region" description="Polar residues" evidence="7">
    <location>
        <begin position="32"/>
        <end position="48"/>
    </location>
</feature>
<evidence type="ECO:0000256" key="3">
    <source>
        <dbReference type="ARBA" id="ARBA00022729"/>
    </source>
</evidence>
<protein>
    <recommendedName>
        <fullName evidence="10">MANSC domain-containing protein</fullName>
    </recommendedName>
</protein>
<feature type="domain" description="MANSC" evidence="10">
    <location>
        <begin position="114"/>
        <end position="193"/>
    </location>
</feature>
<keyword evidence="12" id="KW-1185">Reference proteome</keyword>
<dbReference type="PANTHER" id="PTHR46876">
    <property type="entry name" value="LOW-DENSITY LIPOPROTEIN RECEPTOR-RELATED PROTEIN 11"/>
    <property type="match status" value="1"/>
</dbReference>
<dbReference type="SMART" id="SM00765">
    <property type="entry name" value="MANEC"/>
    <property type="match status" value="1"/>
</dbReference>
<feature type="transmembrane region" description="Helical" evidence="8">
    <location>
        <begin position="375"/>
        <end position="398"/>
    </location>
</feature>
<evidence type="ECO:0000313" key="11">
    <source>
        <dbReference type="EMBL" id="CAI8032075.1"/>
    </source>
</evidence>
<dbReference type="Pfam" id="PF07502">
    <property type="entry name" value="MANEC"/>
    <property type="match status" value="1"/>
</dbReference>
<dbReference type="PANTHER" id="PTHR46876:SF1">
    <property type="entry name" value="LOW-DENSITY LIPOPROTEIN RECEPTOR-RELATED PROTEIN 11"/>
    <property type="match status" value="1"/>
</dbReference>
<evidence type="ECO:0000256" key="5">
    <source>
        <dbReference type="ARBA" id="ARBA00023136"/>
    </source>
</evidence>
<feature type="region of interest" description="Disordered" evidence="7">
    <location>
        <begin position="205"/>
        <end position="347"/>
    </location>
</feature>
<feature type="compositionally biased region" description="Polar residues" evidence="7">
    <location>
        <begin position="211"/>
        <end position="226"/>
    </location>
</feature>
<keyword evidence="2 8" id="KW-0812">Transmembrane</keyword>
<sequence length="422" mass="45528">MALVSSHLLPFLLLSLTAASWGWRYEDQPYGQSETSNGYSQSAGSDSRYTPHAERPPPRINTDTGYGDMGTRPESDAWNRAERPQQSQFDYEESNKGYGNARTETLDCGKDLYISSNKIIDIQTSVQFGAQLLDGVYSYSFDSCVDACCSYEGCNLALYKMNGASETGKTCYFVHCGLAEHCRMVSNDGFKAGFLIQKPDYGDILDDHSAKQNPSPTLPLSPTAKQNPDESSSTTTEPPETPSSSPSATPTTQTTPTEADVISTETTESPDSTIVPMPETHSKPNGTEKPATTEEETTPTTDTPTQSSSEGNISSPVATSNIPPSSSEPSTTDSTPQSSSGATNTSKVAIDNATRAQKKADNYDKCAKDGCDGSGLIAVSIIGTLIIIVLFVVSAVIGRRIYKLKTRRQYRNVDYLINGMYT</sequence>
<reference evidence="11" key="1">
    <citation type="submission" date="2023-03" db="EMBL/GenBank/DDBJ databases">
        <authorList>
            <person name="Steffen K."/>
            <person name="Cardenas P."/>
        </authorList>
    </citation>
    <scope>NUCLEOTIDE SEQUENCE</scope>
</reference>
<evidence type="ECO:0000256" key="4">
    <source>
        <dbReference type="ARBA" id="ARBA00022989"/>
    </source>
</evidence>
<feature type="region of interest" description="Disordered" evidence="7">
    <location>
        <begin position="32"/>
        <end position="96"/>
    </location>
</feature>
<comment type="caution">
    <text evidence="11">The sequence shown here is derived from an EMBL/GenBank/DDBJ whole genome shotgun (WGS) entry which is preliminary data.</text>
</comment>
<dbReference type="AlphaFoldDB" id="A0AA35SL24"/>
<evidence type="ECO:0000259" key="10">
    <source>
        <dbReference type="PROSITE" id="PS50986"/>
    </source>
</evidence>